<evidence type="ECO:0000313" key="2">
    <source>
        <dbReference type="Proteomes" id="UP000238479"/>
    </source>
</evidence>
<dbReference type="PANTHER" id="PTHR47186:SF61">
    <property type="entry name" value="LEUCINE-RICH REPEAT-CONTAINING PROTEIN 57-RELATED"/>
    <property type="match status" value="1"/>
</dbReference>
<accession>A0A2P6QVS3</accession>
<dbReference type="PANTHER" id="PTHR47186">
    <property type="entry name" value="LEUCINE-RICH REPEAT-CONTAINING PROTEIN 57"/>
    <property type="match status" value="1"/>
</dbReference>
<dbReference type="SUPFAM" id="SSF52047">
    <property type="entry name" value="RNI-like"/>
    <property type="match status" value="1"/>
</dbReference>
<proteinExistence type="predicted"/>
<keyword evidence="2" id="KW-1185">Reference proteome</keyword>
<dbReference type="Proteomes" id="UP000238479">
    <property type="component" value="Chromosome 4"/>
</dbReference>
<organism evidence="1 2">
    <name type="scientific">Rosa chinensis</name>
    <name type="common">China rose</name>
    <dbReference type="NCBI Taxonomy" id="74649"/>
    <lineage>
        <taxon>Eukaryota</taxon>
        <taxon>Viridiplantae</taxon>
        <taxon>Streptophyta</taxon>
        <taxon>Embryophyta</taxon>
        <taxon>Tracheophyta</taxon>
        <taxon>Spermatophyta</taxon>
        <taxon>Magnoliopsida</taxon>
        <taxon>eudicotyledons</taxon>
        <taxon>Gunneridae</taxon>
        <taxon>Pentapetalae</taxon>
        <taxon>rosids</taxon>
        <taxon>fabids</taxon>
        <taxon>Rosales</taxon>
        <taxon>Rosaceae</taxon>
        <taxon>Rosoideae</taxon>
        <taxon>Rosoideae incertae sedis</taxon>
        <taxon>Rosa</taxon>
    </lineage>
</organism>
<reference evidence="1 2" key="1">
    <citation type="journal article" date="2018" name="Nat. Genet.">
        <title>The Rosa genome provides new insights in the design of modern roses.</title>
        <authorList>
            <person name="Bendahmane M."/>
        </authorList>
    </citation>
    <scope>NUCLEOTIDE SEQUENCE [LARGE SCALE GENOMIC DNA]</scope>
    <source>
        <strain evidence="2">cv. Old Blush</strain>
    </source>
</reference>
<dbReference type="EMBL" id="PDCK01000042">
    <property type="protein sequence ID" value="PRQ38266.1"/>
    <property type="molecule type" value="Genomic_DNA"/>
</dbReference>
<dbReference type="Gramene" id="PRQ38266">
    <property type="protein sequence ID" value="PRQ38266"/>
    <property type="gene ID" value="RchiOBHm_Chr4g0411901"/>
</dbReference>
<dbReference type="InterPro" id="IPR032675">
    <property type="entry name" value="LRR_dom_sf"/>
</dbReference>
<protein>
    <submittedName>
        <fullName evidence="1">Putative leucine-rich repeat domain, L domain-containing protein</fullName>
    </submittedName>
</protein>
<name>A0A2P6QVS3_ROSCH</name>
<gene>
    <name evidence="1" type="ORF">RchiOBHm_Chr4g0411901</name>
</gene>
<dbReference type="AlphaFoldDB" id="A0A2P6QVS3"/>
<dbReference type="Gene3D" id="3.80.10.10">
    <property type="entry name" value="Ribonuclease Inhibitor"/>
    <property type="match status" value="1"/>
</dbReference>
<sequence>MPSSIGDLTFLKRLNLSKTPIRELPSSITNVPHGVYGGLQHLEYLNLSWCPKLVTFPSAESLPLMLPSNSLLFPQLQRLYFEGCQLSVVSDFLTNLRHLIYQEAVLIVFRHASANSANCQIYWNRMNLDDCVVARGFETFQNFHQIYEE</sequence>
<evidence type="ECO:0000313" key="1">
    <source>
        <dbReference type="EMBL" id="PRQ38266.1"/>
    </source>
</evidence>
<comment type="caution">
    <text evidence="1">The sequence shown here is derived from an EMBL/GenBank/DDBJ whole genome shotgun (WGS) entry which is preliminary data.</text>
</comment>